<keyword evidence="1" id="KW-0812">Transmembrane</keyword>
<name>A0A6B0GLV4_9EURY</name>
<dbReference type="AlphaFoldDB" id="A0A6B0GLV4"/>
<gene>
    <name evidence="2" type="ORF">GQS65_08205</name>
</gene>
<feature type="transmembrane region" description="Helical" evidence="1">
    <location>
        <begin position="44"/>
        <end position="68"/>
    </location>
</feature>
<dbReference type="PROSITE" id="PS51257">
    <property type="entry name" value="PROKAR_LIPOPROTEIN"/>
    <property type="match status" value="1"/>
</dbReference>
<keyword evidence="1" id="KW-1133">Transmembrane helix</keyword>
<reference evidence="2 3" key="1">
    <citation type="submission" date="2019-12" db="EMBL/GenBank/DDBJ databases">
        <title>Halocatena pleomorpha gen. nov. sp. nov., an extremely halophilic archaeon of family Halobacteriaceae isolated from saltpan soil.</title>
        <authorList>
            <person name="Pal Y."/>
            <person name="Verma A."/>
            <person name="Krishnamurthi S."/>
            <person name="Kumar P."/>
        </authorList>
    </citation>
    <scope>NUCLEOTIDE SEQUENCE [LARGE SCALE GENOMIC DNA]</scope>
    <source>
        <strain evidence="2 3">JCM 16495</strain>
    </source>
</reference>
<comment type="caution">
    <text evidence="2">The sequence shown here is derived from an EMBL/GenBank/DDBJ whole genome shotgun (WGS) entry which is preliminary data.</text>
</comment>
<evidence type="ECO:0000313" key="2">
    <source>
        <dbReference type="EMBL" id="MWG34469.1"/>
    </source>
</evidence>
<dbReference type="RefSeq" id="WP_158204150.1">
    <property type="nucleotide sequence ID" value="NZ_WSZK01000015.1"/>
</dbReference>
<sequence>MSSNVRVRNREGEAVDPVPFFVVAGMAALGCYSFVPPYCLGLGLSVAVGLALATVVFVLVCVLSYYRLVWTVRPEVRREVPASDRLRTLFYVALVVVGVCLLASLPFYVR</sequence>
<feature type="transmembrane region" description="Helical" evidence="1">
    <location>
        <begin position="89"/>
        <end position="109"/>
    </location>
</feature>
<protein>
    <submittedName>
        <fullName evidence="2">Uncharacterized protein</fullName>
    </submittedName>
</protein>
<evidence type="ECO:0000256" key="1">
    <source>
        <dbReference type="SAM" id="Phobius"/>
    </source>
</evidence>
<organism evidence="2 3">
    <name type="scientific">Halomarina oriensis</name>
    <dbReference type="NCBI Taxonomy" id="671145"/>
    <lineage>
        <taxon>Archaea</taxon>
        <taxon>Methanobacteriati</taxon>
        <taxon>Methanobacteriota</taxon>
        <taxon>Stenosarchaea group</taxon>
        <taxon>Halobacteria</taxon>
        <taxon>Halobacteriales</taxon>
        <taxon>Natronomonadaceae</taxon>
        <taxon>Halomarina</taxon>
    </lineage>
</organism>
<dbReference type="Proteomes" id="UP000451471">
    <property type="component" value="Unassembled WGS sequence"/>
</dbReference>
<proteinExistence type="predicted"/>
<keyword evidence="1" id="KW-0472">Membrane</keyword>
<feature type="transmembrane region" description="Helical" evidence="1">
    <location>
        <begin position="20"/>
        <end position="38"/>
    </location>
</feature>
<accession>A0A6B0GLV4</accession>
<evidence type="ECO:0000313" key="3">
    <source>
        <dbReference type="Proteomes" id="UP000451471"/>
    </source>
</evidence>
<dbReference type="OrthoDB" id="187492at2157"/>
<keyword evidence="3" id="KW-1185">Reference proteome</keyword>
<dbReference type="EMBL" id="WSZK01000015">
    <property type="protein sequence ID" value="MWG34469.1"/>
    <property type="molecule type" value="Genomic_DNA"/>
</dbReference>